<keyword evidence="7" id="KW-0963">Cytoplasm</keyword>
<name>A0A399EH41_9DEIN</name>
<evidence type="ECO:0000313" key="9">
    <source>
        <dbReference type="Proteomes" id="UP000265800"/>
    </source>
</evidence>
<evidence type="ECO:0000256" key="6">
    <source>
        <dbReference type="ARBA" id="ARBA00022833"/>
    </source>
</evidence>
<comment type="caution">
    <text evidence="8">The sequence shown here is derived from an EMBL/GenBank/DDBJ whole genome shotgun (WGS) entry which is preliminary data.</text>
</comment>
<dbReference type="NCBIfam" id="TIGR00043">
    <property type="entry name" value="rRNA maturation RNase YbeY"/>
    <property type="match status" value="1"/>
</dbReference>
<reference evidence="8 9" key="1">
    <citation type="submission" date="2018-08" db="EMBL/GenBank/DDBJ databases">
        <title>Meiothermus luteus KCTC 52599 genome sequencing project.</title>
        <authorList>
            <person name="Da Costa M.S."/>
            <person name="Albuquerque L."/>
            <person name="Raposo P."/>
            <person name="Froufe H.J.C."/>
            <person name="Barroso C.S."/>
            <person name="Egas C."/>
        </authorList>
    </citation>
    <scope>NUCLEOTIDE SEQUENCE [LARGE SCALE GENOMIC DNA]</scope>
    <source>
        <strain evidence="8 9">KCTC 52599</strain>
    </source>
</reference>
<dbReference type="EMBL" id="QWKZ01000150">
    <property type="protein sequence ID" value="RIH81601.1"/>
    <property type="molecule type" value="Genomic_DNA"/>
</dbReference>
<keyword evidence="5 7" id="KW-0378">Hydrolase</keyword>
<sequence>MEMATVALVAHAPLPRGLKARLKQVLQRLMAELGQGDKALTLILTDDAEVRALKKAHWGEDAPTDVLSFPSYEPGDPFVPPHLGDIVISLETARRQAEALGHSLEEELRVLAAHALWHLLGHDHRSEAEWAGFHQVQARALEI</sequence>
<feature type="binding site" evidence="7">
    <location>
        <position position="118"/>
    </location>
    <ligand>
        <name>Zn(2+)</name>
        <dbReference type="ChEBI" id="CHEBI:29105"/>
        <note>catalytic</note>
    </ligand>
</feature>
<dbReference type="GO" id="GO:0005737">
    <property type="term" value="C:cytoplasm"/>
    <property type="evidence" value="ECO:0007669"/>
    <property type="project" value="UniProtKB-SubCell"/>
</dbReference>
<dbReference type="SUPFAM" id="SSF55486">
    <property type="entry name" value="Metalloproteases ('zincins'), catalytic domain"/>
    <property type="match status" value="1"/>
</dbReference>
<gene>
    <name evidence="7 8" type="primary">ybeY</name>
    <name evidence="8" type="ORF">Mlute_02754</name>
</gene>
<evidence type="ECO:0000256" key="5">
    <source>
        <dbReference type="ARBA" id="ARBA00022801"/>
    </source>
</evidence>
<organism evidence="8 9">
    <name type="scientific">Meiothermus luteus</name>
    <dbReference type="NCBI Taxonomy" id="2026184"/>
    <lineage>
        <taxon>Bacteria</taxon>
        <taxon>Thermotogati</taxon>
        <taxon>Deinococcota</taxon>
        <taxon>Deinococci</taxon>
        <taxon>Thermales</taxon>
        <taxon>Thermaceae</taxon>
        <taxon>Meiothermus</taxon>
    </lineage>
</organism>
<keyword evidence="9" id="KW-1185">Reference proteome</keyword>
<dbReference type="PANTHER" id="PTHR46986:SF1">
    <property type="entry name" value="ENDORIBONUCLEASE YBEY, CHLOROPLASTIC"/>
    <property type="match status" value="1"/>
</dbReference>
<keyword evidence="7" id="KW-0690">Ribosome biogenesis</keyword>
<dbReference type="Proteomes" id="UP000265800">
    <property type="component" value="Unassembled WGS sequence"/>
</dbReference>
<accession>A0A399EH41</accession>
<dbReference type="GO" id="GO:0008270">
    <property type="term" value="F:zinc ion binding"/>
    <property type="evidence" value="ECO:0007669"/>
    <property type="project" value="UniProtKB-UniRule"/>
</dbReference>
<dbReference type="InterPro" id="IPR002036">
    <property type="entry name" value="YbeY"/>
</dbReference>
<proteinExistence type="inferred from homology"/>
<protein>
    <recommendedName>
        <fullName evidence="7">Endoribonuclease YbeY</fullName>
        <ecNumber evidence="7">3.1.-.-</ecNumber>
    </recommendedName>
</protein>
<dbReference type="GO" id="GO:0006364">
    <property type="term" value="P:rRNA processing"/>
    <property type="evidence" value="ECO:0007669"/>
    <property type="project" value="UniProtKB-UniRule"/>
</dbReference>
<comment type="similarity">
    <text evidence="1 7">Belongs to the endoribonuclease YbeY family.</text>
</comment>
<dbReference type="GO" id="GO:0004222">
    <property type="term" value="F:metalloendopeptidase activity"/>
    <property type="evidence" value="ECO:0007669"/>
    <property type="project" value="InterPro"/>
</dbReference>
<dbReference type="InterPro" id="IPR023091">
    <property type="entry name" value="MetalPrtase_cat_dom_sf_prd"/>
</dbReference>
<comment type="subcellular location">
    <subcellularLocation>
        <location evidence="7">Cytoplasm</location>
    </subcellularLocation>
</comment>
<feature type="binding site" evidence="7">
    <location>
        <position position="124"/>
    </location>
    <ligand>
        <name>Zn(2+)</name>
        <dbReference type="ChEBI" id="CHEBI:29105"/>
        <note>catalytic</note>
    </ligand>
</feature>
<evidence type="ECO:0000313" key="8">
    <source>
        <dbReference type="EMBL" id="RIH81601.1"/>
    </source>
</evidence>
<dbReference type="GO" id="GO:0004521">
    <property type="term" value="F:RNA endonuclease activity"/>
    <property type="evidence" value="ECO:0007669"/>
    <property type="project" value="UniProtKB-UniRule"/>
</dbReference>
<keyword evidence="2 7" id="KW-0540">Nuclease</keyword>
<evidence type="ECO:0000256" key="3">
    <source>
        <dbReference type="ARBA" id="ARBA00022723"/>
    </source>
</evidence>
<keyword evidence="7" id="KW-0698">rRNA processing</keyword>
<evidence type="ECO:0000256" key="7">
    <source>
        <dbReference type="HAMAP-Rule" id="MF_00009"/>
    </source>
</evidence>
<dbReference type="AlphaFoldDB" id="A0A399EH41"/>
<keyword evidence="6 7" id="KW-0862">Zinc</keyword>
<evidence type="ECO:0000256" key="4">
    <source>
        <dbReference type="ARBA" id="ARBA00022759"/>
    </source>
</evidence>
<dbReference type="EC" id="3.1.-.-" evidence="7"/>
<comment type="function">
    <text evidence="7">Single strand-specific metallo-endoribonuclease involved in late-stage 70S ribosome quality control and in maturation of the 3' terminus of the 16S rRNA.</text>
</comment>
<dbReference type="Gene3D" id="3.40.390.30">
    <property type="entry name" value="Metalloproteases ('zincins'), catalytic domain"/>
    <property type="match status" value="1"/>
</dbReference>
<evidence type="ECO:0000256" key="2">
    <source>
        <dbReference type="ARBA" id="ARBA00022722"/>
    </source>
</evidence>
<dbReference type="HAMAP" id="MF_00009">
    <property type="entry name" value="Endoribonucl_YbeY"/>
    <property type="match status" value="1"/>
</dbReference>
<keyword evidence="4 7" id="KW-0255">Endonuclease</keyword>
<comment type="cofactor">
    <cofactor evidence="7">
        <name>Zn(2+)</name>
        <dbReference type="ChEBI" id="CHEBI:29105"/>
    </cofactor>
    <text evidence="7">Binds 1 zinc ion.</text>
</comment>
<keyword evidence="3 7" id="KW-0479">Metal-binding</keyword>
<dbReference type="PANTHER" id="PTHR46986">
    <property type="entry name" value="ENDORIBONUCLEASE YBEY, CHLOROPLASTIC"/>
    <property type="match status" value="1"/>
</dbReference>
<feature type="binding site" evidence="7">
    <location>
        <position position="114"/>
    </location>
    <ligand>
        <name>Zn(2+)</name>
        <dbReference type="ChEBI" id="CHEBI:29105"/>
        <note>catalytic</note>
    </ligand>
</feature>
<evidence type="ECO:0000256" key="1">
    <source>
        <dbReference type="ARBA" id="ARBA00010875"/>
    </source>
</evidence>
<dbReference type="Pfam" id="PF02130">
    <property type="entry name" value="YbeY"/>
    <property type="match status" value="1"/>
</dbReference>